<evidence type="ECO:0000313" key="1">
    <source>
        <dbReference type="EMBL" id="QPI16597.1"/>
    </source>
</evidence>
<name>A0A7S9SSW9_9VIRU</name>
<reference evidence="1" key="1">
    <citation type="submission" date="2020-08" db="EMBL/GenBank/DDBJ databases">
        <title>Bridging the membrane lipid divide: bacteria of the FCB group superphylum have the potential to synthesize archaeal ether lipids.</title>
        <authorList>
            <person name="Villanueva L."/>
            <person name="von Meijenfeldt F.A.B."/>
            <person name="Westbye A.B."/>
            <person name="Yadav S."/>
            <person name="Hopmans E.C."/>
            <person name="Dutilh B.E."/>
            <person name="Sinninghe Damste J.S."/>
        </authorList>
    </citation>
    <scope>NUCLEOTIDE SEQUENCE</scope>
    <source>
        <strain evidence="1">NIOZ-UU159</strain>
    </source>
</reference>
<gene>
    <name evidence="1" type="ORF">NIOZUU159_00088</name>
</gene>
<protein>
    <submittedName>
        <fullName evidence="1">Uncharacterized protein</fullName>
    </submittedName>
</protein>
<proteinExistence type="predicted"/>
<dbReference type="EMBL" id="MW030586">
    <property type="protein sequence ID" value="QPI16597.1"/>
    <property type="molecule type" value="Genomic_DNA"/>
</dbReference>
<sequence>MYKDLMNFYNYRMSSLLYILDNTKHLEKYKCENEALLKYRGTHYCFDNSVNTIDTWAVPHNEEGISPNIPIYSGDTQFGVNKKRYEVRGY</sequence>
<organism evidence="1">
    <name type="scientific">Virus NIOZ-UU159</name>
    <dbReference type="NCBI Taxonomy" id="2763270"/>
    <lineage>
        <taxon>Viruses</taxon>
    </lineage>
</organism>
<accession>A0A7S9SSW9</accession>